<gene>
    <name evidence="1" type="ORF">GH811_04640</name>
</gene>
<evidence type="ECO:0000313" key="2">
    <source>
        <dbReference type="Proteomes" id="UP000622405"/>
    </source>
</evidence>
<dbReference type="Proteomes" id="UP000622405">
    <property type="component" value="Unassembled WGS sequence"/>
</dbReference>
<proteinExistence type="predicted"/>
<dbReference type="InterPro" id="IPR024227">
    <property type="entry name" value="DUF3795"/>
</dbReference>
<accession>A0ABR6YUM6</accession>
<name>A0ABR6YUM6_9FIRM</name>
<comment type="caution">
    <text evidence="1">The sequence shown here is derived from an EMBL/GenBank/DDBJ whole genome shotgun (WGS) entry which is preliminary data.</text>
</comment>
<reference evidence="1 2" key="1">
    <citation type="journal article" date="2020" name="mSystems">
        <title>Defining Genomic and Predicted Metabolic Features of the Acetobacterium Genus.</title>
        <authorList>
            <person name="Ross D.E."/>
            <person name="Marshall C.W."/>
            <person name="Gulliver D."/>
            <person name="May H.D."/>
            <person name="Norman R.S."/>
        </authorList>
    </citation>
    <scope>NUCLEOTIDE SEQUENCE [LARGE SCALE GENOMIC DNA]</scope>
    <source>
        <strain evidence="1 2">DSM 4132</strain>
    </source>
</reference>
<dbReference type="RefSeq" id="WP_026396298.1">
    <property type="nucleotide sequence ID" value="NZ_WJBE01000003.1"/>
</dbReference>
<sequence length="133" mass="15062">MKPIIAACGNDCSVCPRMLPKTAAELTATAELWYKFGYRDQVVSNDEISCRGCTPDTWCRHEIVTCTASRKIKNCGECGDYPCNKILAAFENTKRHQPDCQKCCTEAEFAILEKAFFEKQINLEKVRNDKGQR</sequence>
<protein>
    <submittedName>
        <fullName evidence="1">DUF3795 domain-containing protein</fullName>
    </submittedName>
</protein>
<dbReference type="Pfam" id="PF12675">
    <property type="entry name" value="DUF3795"/>
    <property type="match status" value="1"/>
</dbReference>
<evidence type="ECO:0000313" key="1">
    <source>
        <dbReference type="EMBL" id="MBC3898899.1"/>
    </source>
</evidence>
<dbReference type="EMBL" id="WJBE01000003">
    <property type="protein sequence ID" value="MBC3898899.1"/>
    <property type="molecule type" value="Genomic_DNA"/>
</dbReference>
<keyword evidence="2" id="KW-1185">Reference proteome</keyword>
<organism evidence="1 2">
    <name type="scientific">Acetobacterium malicum</name>
    <dbReference type="NCBI Taxonomy" id="52692"/>
    <lineage>
        <taxon>Bacteria</taxon>
        <taxon>Bacillati</taxon>
        <taxon>Bacillota</taxon>
        <taxon>Clostridia</taxon>
        <taxon>Eubacteriales</taxon>
        <taxon>Eubacteriaceae</taxon>
        <taxon>Acetobacterium</taxon>
    </lineage>
</organism>